<dbReference type="KEGG" id="acj:ACAM_0672"/>
<dbReference type="eggNOG" id="arCOG00207">
    <property type="taxonomic scope" value="Archaea"/>
</dbReference>
<keyword evidence="3" id="KW-0067">ATP-binding</keyword>
<keyword evidence="2" id="KW-0547">Nucleotide-binding</keyword>
<dbReference type="InterPro" id="IPR017871">
    <property type="entry name" value="ABC_transporter-like_CS"/>
</dbReference>
<proteinExistence type="predicted"/>
<dbReference type="SUPFAM" id="SSF52540">
    <property type="entry name" value="P-loop containing nucleoside triphosphate hydrolases"/>
    <property type="match status" value="1"/>
</dbReference>
<evidence type="ECO:0000256" key="3">
    <source>
        <dbReference type="ARBA" id="ARBA00022840"/>
    </source>
</evidence>
<dbReference type="InterPro" id="IPR003593">
    <property type="entry name" value="AAA+_ATPase"/>
</dbReference>
<dbReference type="AlphaFoldDB" id="U3TCK6"/>
<dbReference type="PROSITE" id="PS50893">
    <property type="entry name" value="ABC_TRANSPORTER_2"/>
    <property type="match status" value="1"/>
</dbReference>
<reference evidence="5 6" key="1">
    <citation type="journal article" date="2013" name="Appl. Environ. Microbiol.">
        <title>Variation of the Virus-Related Elements within Syntenic Genomes of the Hyperthermophilic Archaeon Aeropyrum.</title>
        <authorList>
            <person name="Daifuku T."/>
            <person name="Yoshida T."/>
            <person name="Kitamura T."/>
            <person name="Kawaichi S."/>
            <person name="Inoue T."/>
            <person name="Nomura K."/>
            <person name="Yoshida Y."/>
            <person name="Kuno S."/>
            <person name="Sako Y."/>
        </authorList>
    </citation>
    <scope>NUCLEOTIDE SEQUENCE [LARGE SCALE GENOMIC DNA]</scope>
    <source>
        <strain evidence="5 6">SY1</strain>
    </source>
</reference>
<name>U3TCK6_9CREN</name>
<dbReference type="PANTHER" id="PTHR42939">
    <property type="entry name" value="ABC TRANSPORTER ATP-BINDING PROTEIN ALBC-RELATED"/>
    <property type="match status" value="1"/>
</dbReference>
<evidence type="ECO:0000313" key="5">
    <source>
        <dbReference type="EMBL" id="BAN90141.1"/>
    </source>
</evidence>
<dbReference type="GO" id="GO:0016887">
    <property type="term" value="F:ATP hydrolysis activity"/>
    <property type="evidence" value="ECO:0007669"/>
    <property type="project" value="InterPro"/>
</dbReference>
<gene>
    <name evidence="5" type="primary">helA</name>
    <name evidence="5" type="ORF">ACAM_0672</name>
</gene>
<dbReference type="GeneID" id="17110940"/>
<dbReference type="Pfam" id="PF00005">
    <property type="entry name" value="ABC_tran"/>
    <property type="match status" value="1"/>
</dbReference>
<dbReference type="InterPro" id="IPR051782">
    <property type="entry name" value="ABC_Transporter_VariousFunc"/>
</dbReference>
<sequence length="211" mass="22947">MAALLRLEGVWKMLGGRWVLRGVTLALEPGEAVVVSGANGSGKTTMLRLAAGLMEPSRGRVWWRCPRGPRGCVGYVGHTPMVYGDLTVRENIEFFSALHGSGLDRSPLAAEAWRLMGLERYSGSLASQLSFGWRRRLDMVRALLGFPSLLLLDEPFTGLDQGASEALSRLLRLALGEGLALLMTTPLPDPRYLGLAHRVYTLEEGVLAEAS</sequence>
<dbReference type="Gene3D" id="3.40.50.300">
    <property type="entry name" value="P-loop containing nucleotide triphosphate hydrolases"/>
    <property type="match status" value="1"/>
</dbReference>
<protein>
    <submittedName>
        <fullName evidence="5">Heme exporter protein A</fullName>
    </submittedName>
</protein>
<dbReference type="InterPro" id="IPR027417">
    <property type="entry name" value="P-loop_NTPase"/>
</dbReference>
<dbReference type="EMBL" id="AP012489">
    <property type="protein sequence ID" value="BAN90141.1"/>
    <property type="molecule type" value="Genomic_DNA"/>
</dbReference>
<dbReference type="Proteomes" id="UP000016887">
    <property type="component" value="Chromosome"/>
</dbReference>
<dbReference type="PANTHER" id="PTHR42939:SF1">
    <property type="entry name" value="ABC TRANSPORTER ATP-BINDING PROTEIN ALBC-RELATED"/>
    <property type="match status" value="1"/>
</dbReference>
<evidence type="ECO:0000259" key="4">
    <source>
        <dbReference type="PROSITE" id="PS50893"/>
    </source>
</evidence>
<keyword evidence="1" id="KW-0813">Transport</keyword>
<dbReference type="PROSITE" id="PS00211">
    <property type="entry name" value="ABC_TRANSPORTER_1"/>
    <property type="match status" value="1"/>
</dbReference>
<evidence type="ECO:0000256" key="2">
    <source>
        <dbReference type="ARBA" id="ARBA00022741"/>
    </source>
</evidence>
<dbReference type="RefSeq" id="WP_022541414.1">
    <property type="nucleotide sequence ID" value="NC_022521.1"/>
</dbReference>
<evidence type="ECO:0000313" key="6">
    <source>
        <dbReference type="Proteomes" id="UP000016887"/>
    </source>
</evidence>
<dbReference type="GO" id="GO:0005524">
    <property type="term" value="F:ATP binding"/>
    <property type="evidence" value="ECO:0007669"/>
    <property type="project" value="UniProtKB-KW"/>
</dbReference>
<feature type="domain" description="ABC transporter" evidence="4">
    <location>
        <begin position="5"/>
        <end position="211"/>
    </location>
</feature>
<dbReference type="STRING" id="1198449.ACAM_0672"/>
<evidence type="ECO:0000256" key="1">
    <source>
        <dbReference type="ARBA" id="ARBA00022448"/>
    </source>
</evidence>
<accession>U3TCK6</accession>
<keyword evidence="6" id="KW-1185">Reference proteome</keyword>
<organism evidence="5 6">
    <name type="scientific">Aeropyrum camini SY1 = JCM 12091</name>
    <dbReference type="NCBI Taxonomy" id="1198449"/>
    <lineage>
        <taxon>Archaea</taxon>
        <taxon>Thermoproteota</taxon>
        <taxon>Thermoprotei</taxon>
        <taxon>Desulfurococcales</taxon>
        <taxon>Desulfurococcaceae</taxon>
        <taxon>Aeropyrum</taxon>
    </lineage>
</organism>
<dbReference type="InterPro" id="IPR003439">
    <property type="entry name" value="ABC_transporter-like_ATP-bd"/>
</dbReference>
<dbReference type="SMART" id="SM00382">
    <property type="entry name" value="AAA"/>
    <property type="match status" value="1"/>
</dbReference>